<evidence type="ECO:0000256" key="1">
    <source>
        <dbReference type="ARBA" id="ARBA00004479"/>
    </source>
</evidence>
<keyword evidence="2" id="KW-0812">Transmembrane</keyword>
<dbReference type="Pfam" id="PF00560">
    <property type="entry name" value="LRR_1"/>
    <property type="match status" value="1"/>
</dbReference>
<dbReference type="Gene3D" id="3.80.10.10">
    <property type="entry name" value="Ribonuclease Inhibitor"/>
    <property type="match status" value="2"/>
</dbReference>
<dbReference type="PANTHER" id="PTHR48061:SF2">
    <property type="entry name" value="RECEPTOR LIKE PROTEIN 30-LIKE"/>
    <property type="match status" value="1"/>
</dbReference>
<dbReference type="Pfam" id="PF13855">
    <property type="entry name" value="LRR_8"/>
    <property type="match status" value="1"/>
</dbReference>
<evidence type="ECO:0000256" key="6">
    <source>
        <dbReference type="ARBA" id="ARBA00023170"/>
    </source>
</evidence>
<name>A0A438BRT3_VITVI</name>
<dbReference type="SUPFAM" id="SSF52058">
    <property type="entry name" value="L domain-like"/>
    <property type="match status" value="1"/>
</dbReference>
<reference evidence="9 10" key="1">
    <citation type="journal article" date="2018" name="PLoS Genet.">
        <title>Population sequencing reveals clonal diversity and ancestral inbreeding in the grapevine cultivar Chardonnay.</title>
        <authorList>
            <person name="Roach M.J."/>
            <person name="Johnson D.L."/>
            <person name="Bohlmann J."/>
            <person name="van Vuuren H.J."/>
            <person name="Jones S.J."/>
            <person name="Pretorius I.S."/>
            <person name="Schmidt S.A."/>
            <person name="Borneman A.R."/>
        </authorList>
    </citation>
    <scope>NUCLEOTIDE SEQUENCE [LARGE SCALE GENOMIC DNA]</scope>
    <source>
        <strain evidence="10">cv. Chardonnay</strain>
        <tissue evidence="9">Leaf</tissue>
    </source>
</reference>
<dbReference type="InterPro" id="IPR001611">
    <property type="entry name" value="Leu-rich_rpt"/>
</dbReference>
<accession>A0A438BRT3</accession>
<organism evidence="9 10">
    <name type="scientific">Vitis vinifera</name>
    <name type="common">Grape</name>
    <dbReference type="NCBI Taxonomy" id="29760"/>
    <lineage>
        <taxon>Eukaryota</taxon>
        <taxon>Viridiplantae</taxon>
        <taxon>Streptophyta</taxon>
        <taxon>Embryophyta</taxon>
        <taxon>Tracheophyta</taxon>
        <taxon>Spermatophyta</taxon>
        <taxon>Magnoliopsida</taxon>
        <taxon>eudicotyledons</taxon>
        <taxon>Gunneridae</taxon>
        <taxon>Pentapetalae</taxon>
        <taxon>rosids</taxon>
        <taxon>Vitales</taxon>
        <taxon>Vitaceae</taxon>
        <taxon>Viteae</taxon>
        <taxon>Vitis</taxon>
    </lineage>
</organism>
<evidence type="ECO:0000256" key="2">
    <source>
        <dbReference type="ARBA" id="ARBA00022692"/>
    </source>
</evidence>
<keyword evidence="7" id="KW-0325">Glycoprotein</keyword>
<feature type="region of interest" description="Disordered" evidence="8">
    <location>
        <begin position="260"/>
        <end position="295"/>
    </location>
</feature>
<dbReference type="AlphaFoldDB" id="A0A438BRT3"/>
<keyword evidence="5" id="KW-0472">Membrane</keyword>
<comment type="subcellular location">
    <subcellularLocation>
        <location evidence="1">Membrane</location>
        <topology evidence="1">Single-pass type I membrane protein</topology>
    </subcellularLocation>
</comment>
<evidence type="ECO:0000256" key="5">
    <source>
        <dbReference type="ARBA" id="ARBA00023136"/>
    </source>
</evidence>
<dbReference type="GO" id="GO:0016020">
    <property type="term" value="C:membrane"/>
    <property type="evidence" value="ECO:0007669"/>
    <property type="project" value="UniProtKB-SubCell"/>
</dbReference>
<comment type="caution">
    <text evidence="9">The sequence shown here is derived from an EMBL/GenBank/DDBJ whole genome shotgun (WGS) entry which is preliminary data.</text>
</comment>
<dbReference type="EMBL" id="QGNW01002647">
    <property type="protein sequence ID" value="RVW13685.1"/>
    <property type="molecule type" value="Genomic_DNA"/>
</dbReference>
<evidence type="ECO:0000256" key="8">
    <source>
        <dbReference type="SAM" id="MobiDB-lite"/>
    </source>
</evidence>
<dbReference type="InterPro" id="IPR046956">
    <property type="entry name" value="RLP23-like"/>
</dbReference>
<protein>
    <submittedName>
        <fullName evidence="9">Receptor-like protein 12</fullName>
    </submittedName>
</protein>
<evidence type="ECO:0000256" key="7">
    <source>
        <dbReference type="ARBA" id="ARBA00023180"/>
    </source>
</evidence>
<gene>
    <name evidence="9" type="primary">RLP12_35</name>
    <name evidence="9" type="ORF">CK203_094015</name>
</gene>
<keyword evidence="4" id="KW-1133">Transmembrane helix</keyword>
<evidence type="ECO:0000313" key="9">
    <source>
        <dbReference type="EMBL" id="RVW13685.1"/>
    </source>
</evidence>
<dbReference type="Proteomes" id="UP000288805">
    <property type="component" value="Unassembled WGS sequence"/>
</dbReference>
<evidence type="ECO:0000313" key="10">
    <source>
        <dbReference type="Proteomes" id="UP000288805"/>
    </source>
</evidence>
<evidence type="ECO:0000256" key="3">
    <source>
        <dbReference type="ARBA" id="ARBA00022729"/>
    </source>
</evidence>
<evidence type="ECO:0000256" key="4">
    <source>
        <dbReference type="ARBA" id="ARBA00022989"/>
    </source>
</evidence>
<keyword evidence="6 9" id="KW-0675">Receptor</keyword>
<dbReference type="SUPFAM" id="SSF52047">
    <property type="entry name" value="RNI-like"/>
    <property type="match status" value="1"/>
</dbReference>
<dbReference type="InterPro" id="IPR032675">
    <property type="entry name" value="LRR_dom_sf"/>
</dbReference>
<dbReference type="PANTHER" id="PTHR48061">
    <property type="entry name" value="LEUCINE-RICH REPEAT RECEPTOR PROTEIN KINASE EMS1-LIKE-RELATED"/>
    <property type="match status" value="1"/>
</dbReference>
<proteinExistence type="predicted"/>
<keyword evidence="3" id="KW-0732">Signal</keyword>
<sequence length="851" mass="95504">MGQGVVPRLWPLVALIFQALVGLVLRALNLTTEVFYRVVFLLKSLEFATWPLNADVEDPDVEAWMPYESIQACQMMEELLGQVMAKLWKLKFMKNQALELHSPLPKSFKVCKERALENGKTDCLIYAASWELRTSKWKPTSQPCENSLMLRSDFAALLGVCEISQTPFSLAKCQPNSKDFSSEDERLGSLSLGVRKTGIANTGKLLDSKETSISYLLRAFEGKSKVKDHLEWQVLGERYEPLQGASVINFVDYSLNQGAPAGHESAETPIGHESNGAVAGDRTPNQMEGPDEGDLDDNACHVSLQDVTRVTARCVTRSLQDGHVFSDVPQFLASFSNLSHLQLSSCGLTGTFPEKIIQVTTLQILDLSMNLLEDSLPEFPQNGSLETLVLSDTKLWGKLPNSMGNLKKLTSIELARCHFSGPILNSVANLPQLIYLDLSENKLSVQCNYRKSPPVPVFPPILADVTTRQQPNFCFLDLSSNKFNGNIELSKFKKLGNLTDLSLSYNNLSINATLFKLDTFRPFPIHGNIPSWIWKIGNGYLVYLNLSHNLLEDLHEAFSTFTPYLSILDLHSNQLHGQIPTPPIFCSYMDYSNNSFTSSIPEDIGTYIFFTIFFSLSKNNITRIIPAPICNANYLRVLDFSDNALSGMIPSCLIGNEILEVLNLRRNKFSATIPGEFSGNCLLRTLDLNGNLLEGKIPESLANCKELEVLNLGNNQMSDFFPCLLKTISSLRVLVLRSNRFYRPIQCRPYSNPTWPLLQIIDLASNNFSGDLSRKFFLTWKAMRADKDGARSELNHLQLQVLQFSQVYYQDTVTVTSKGLEMQLVKILTVFTAIDFSFNNFQGRYQKLWEA</sequence>